<reference evidence="1 2" key="1">
    <citation type="journal article" date="2012" name="J. Bacteriol.">
        <title>Genome Sequence of the Bacteriocin-Producing Strain Lactococcus garvieae DCC43.</title>
        <authorList>
            <person name="Gabrielsen C."/>
            <person name="Brede D.A."/>
            <person name="Hernandez P.E."/>
            <person name="Nes I.F."/>
            <person name="Diep D.B."/>
        </authorList>
    </citation>
    <scope>NUCLEOTIDE SEQUENCE [LARGE SCALE GENOMIC DNA]</scope>
    <source>
        <strain evidence="1 2">DCC43</strain>
    </source>
</reference>
<organism evidence="1 2">
    <name type="scientific">Lactococcus garvieae DCC43</name>
    <dbReference type="NCBI Taxonomy" id="1231377"/>
    <lineage>
        <taxon>Bacteria</taxon>
        <taxon>Bacillati</taxon>
        <taxon>Bacillota</taxon>
        <taxon>Bacilli</taxon>
        <taxon>Lactobacillales</taxon>
        <taxon>Streptococcaceae</taxon>
        <taxon>Lactococcus</taxon>
    </lineage>
</organism>
<dbReference type="RefSeq" id="WP_004260028.1">
    <property type="nucleotide sequence ID" value="NZ_AMQS01000003.1"/>
</dbReference>
<protein>
    <submittedName>
        <fullName evidence="1">Uncharacterized protein</fullName>
    </submittedName>
</protein>
<name>K2PXW3_9LACT</name>
<gene>
    <name evidence="1" type="ORF">C426_0367</name>
</gene>
<dbReference type="EMBL" id="AMQS01000003">
    <property type="protein sequence ID" value="EKF52281.1"/>
    <property type="molecule type" value="Genomic_DNA"/>
</dbReference>
<dbReference type="AlphaFoldDB" id="K2PXW3"/>
<dbReference type="eggNOG" id="ENOG50308FQ">
    <property type="taxonomic scope" value="Bacteria"/>
</dbReference>
<proteinExistence type="predicted"/>
<evidence type="ECO:0000313" key="1">
    <source>
        <dbReference type="EMBL" id="EKF52281.1"/>
    </source>
</evidence>
<sequence length="59" mass="6829">MENLRNALENMEVVTLGAAVNFSGLSREDVLLFIHNNPHLRVFDEENQYWINENVDGHC</sequence>
<comment type="caution">
    <text evidence="1">The sequence shown here is derived from an EMBL/GenBank/DDBJ whole genome shotgun (WGS) entry which is preliminary data.</text>
</comment>
<dbReference type="Proteomes" id="UP000006787">
    <property type="component" value="Unassembled WGS sequence"/>
</dbReference>
<accession>K2PXW3</accession>
<dbReference type="PATRIC" id="fig|1231377.3.peg.369"/>
<evidence type="ECO:0000313" key="2">
    <source>
        <dbReference type="Proteomes" id="UP000006787"/>
    </source>
</evidence>